<keyword evidence="2" id="KW-0560">Oxidoreductase</keyword>
<dbReference type="PROSITE" id="PS00061">
    <property type="entry name" value="ADH_SHORT"/>
    <property type="match status" value="1"/>
</dbReference>
<comment type="caution">
    <text evidence="3">The sequence shown here is derived from an EMBL/GenBank/DDBJ whole genome shotgun (WGS) entry which is preliminary data.</text>
</comment>
<evidence type="ECO:0000313" key="4">
    <source>
        <dbReference type="Proteomes" id="UP000596977"/>
    </source>
</evidence>
<dbReference type="PRINTS" id="PR00081">
    <property type="entry name" value="GDHRDH"/>
</dbReference>
<organism evidence="3 4">
    <name type="scientific">Pelagibacterium lentulum</name>
    <dbReference type="NCBI Taxonomy" id="2029865"/>
    <lineage>
        <taxon>Bacteria</taxon>
        <taxon>Pseudomonadati</taxon>
        <taxon>Pseudomonadota</taxon>
        <taxon>Alphaproteobacteria</taxon>
        <taxon>Hyphomicrobiales</taxon>
        <taxon>Devosiaceae</taxon>
        <taxon>Pelagibacterium</taxon>
    </lineage>
</organism>
<evidence type="ECO:0000313" key="3">
    <source>
        <dbReference type="EMBL" id="GGA49614.1"/>
    </source>
</evidence>
<proteinExistence type="inferred from homology"/>
<dbReference type="InterPro" id="IPR002347">
    <property type="entry name" value="SDR_fam"/>
</dbReference>
<dbReference type="InterPro" id="IPR036291">
    <property type="entry name" value="NAD(P)-bd_dom_sf"/>
</dbReference>
<gene>
    <name evidence="3" type="ORF">GCM10011499_19380</name>
</gene>
<name>A0A916RAD7_9HYPH</name>
<dbReference type="InterPro" id="IPR020904">
    <property type="entry name" value="Sc_DH/Rdtase_CS"/>
</dbReference>
<protein>
    <submittedName>
        <fullName evidence="3">SDR family oxidoreductase</fullName>
    </submittedName>
</protein>
<dbReference type="AlphaFoldDB" id="A0A916RAD7"/>
<dbReference type="SUPFAM" id="SSF51735">
    <property type="entry name" value="NAD(P)-binding Rossmann-fold domains"/>
    <property type="match status" value="1"/>
</dbReference>
<sequence>MTGAAGGVGRALIKVFSALGATVIAYDIDGDALAQLGAHEAVVVDLTDKEALRHAVNDTLAGGVPQAVISNLGWTRAETLADVDDENFAHELHLNLTSSALLSRALLPAMRERAGRNGASFVFISSVNAHAHFGNPAYSAAKGGLEAWMRAIATEEGRYGIRANAIAPASIRTKAWDHRFERDPGIGKAVSKLYPLGRMVEPVEVANAAAFLASPFASGITGTTLAVDCGLMASNLGFLDAIAPEREH</sequence>
<accession>A0A916RAD7</accession>
<dbReference type="CDD" id="cd05233">
    <property type="entry name" value="SDR_c"/>
    <property type="match status" value="1"/>
</dbReference>
<keyword evidence="4" id="KW-1185">Reference proteome</keyword>
<dbReference type="Proteomes" id="UP000596977">
    <property type="component" value="Unassembled WGS sequence"/>
</dbReference>
<dbReference type="EMBL" id="BMKB01000003">
    <property type="protein sequence ID" value="GGA49614.1"/>
    <property type="molecule type" value="Genomic_DNA"/>
</dbReference>
<dbReference type="Gene3D" id="3.40.50.720">
    <property type="entry name" value="NAD(P)-binding Rossmann-like Domain"/>
    <property type="match status" value="1"/>
</dbReference>
<comment type="similarity">
    <text evidence="1">Belongs to the short-chain dehydrogenases/reductases (SDR) family.</text>
</comment>
<evidence type="ECO:0000256" key="1">
    <source>
        <dbReference type="ARBA" id="ARBA00006484"/>
    </source>
</evidence>
<dbReference type="Pfam" id="PF13561">
    <property type="entry name" value="adh_short_C2"/>
    <property type="match status" value="1"/>
</dbReference>
<dbReference type="GO" id="GO:0016491">
    <property type="term" value="F:oxidoreductase activity"/>
    <property type="evidence" value="ECO:0007669"/>
    <property type="project" value="UniProtKB-KW"/>
</dbReference>
<dbReference type="PANTHER" id="PTHR24321">
    <property type="entry name" value="DEHYDROGENASES, SHORT CHAIN"/>
    <property type="match status" value="1"/>
</dbReference>
<dbReference type="PANTHER" id="PTHR24321:SF8">
    <property type="entry name" value="ESTRADIOL 17-BETA-DEHYDROGENASE 8-RELATED"/>
    <property type="match status" value="1"/>
</dbReference>
<reference evidence="3 4" key="1">
    <citation type="journal article" date="2014" name="Int. J. Syst. Evol. Microbiol.">
        <title>Complete genome sequence of Corynebacterium casei LMG S-19264T (=DSM 44701T), isolated from a smear-ripened cheese.</title>
        <authorList>
            <consortium name="US DOE Joint Genome Institute (JGI-PGF)"/>
            <person name="Walter F."/>
            <person name="Albersmeier A."/>
            <person name="Kalinowski J."/>
            <person name="Ruckert C."/>
        </authorList>
    </citation>
    <scope>NUCLEOTIDE SEQUENCE [LARGE SCALE GENOMIC DNA]</scope>
    <source>
        <strain evidence="3 4">CGMCC 1.15896</strain>
    </source>
</reference>
<evidence type="ECO:0000256" key="2">
    <source>
        <dbReference type="ARBA" id="ARBA00023002"/>
    </source>
</evidence>